<accession>A0A0M3QZP6</accession>
<organism evidence="3 4">
    <name type="scientific">Drosophila busckii</name>
    <name type="common">Fruit fly</name>
    <dbReference type="NCBI Taxonomy" id="30019"/>
    <lineage>
        <taxon>Eukaryota</taxon>
        <taxon>Metazoa</taxon>
        <taxon>Ecdysozoa</taxon>
        <taxon>Arthropoda</taxon>
        <taxon>Hexapoda</taxon>
        <taxon>Insecta</taxon>
        <taxon>Pterygota</taxon>
        <taxon>Neoptera</taxon>
        <taxon>Endopterygota</taxon>
        <taxon>Diptera</taxon>
        <taxon>Brachycera</taxon>
        <taxon>Muscomorpha</taxon>
        <taxon>Ephydroidea</taxon>
        <taxon>Drosophilidae</taxon>
        <taxon>Drosophila</taxon>
    </lineage>
</organism>
<evidence type="ECO:0000256" key="1">
    <source>
        <dbReference type="PROSITE-ProRule" id="PRU00520"/>
    </source>
</evidence>
<sequence length="85" mass="9737">QDESVYRCDFEISGKIPKKLFEAFVVGQATLMGVRGYIVKVSDQFKDCYKGVLQGSRGEIECYKKMMESEAVHLGTYEEFVIRNI</sequence>
<comment type="caution">
    <text evidence="1">Lacks conserved residue(s) required for the propagation of feature annotation.</text>
</comment>
<keyword evidence="4" id="KW-1185">Reference proteome</keyword>
<gene>
    <name evidence="3" type="ORF">Dbus_chrXg1639</name>
</gene>
<dbReference type="EMBL" id="CP012528">
    <property type="protein sequence ID" value="ALC49783.1"/>
    <property type="molecule type" value="Genomic_DNA"/>
</dbReference>
<reference evidence="3 4" key="1">
    <citation type="submission" date="2015-08" db="EMBL/GenBank/DDBJ databases">
        <title>Ancestral chromatin configuration constrains chromatin evolution on differentiating sex chromosomes in Drosophila.</title>
        <authorList>
            <person name="Zhou Q."/>
            <person name="Bachtrog D."/>
        </authorList>
    </citation>
    <scope>NUCLEOTIDE SEQUENCE [LARGE SCALE GENOMIC DNA]</scope>
    <source>
        <tissue evidence="3">Whole larvae</tissue>
    </source>
</reference>
<dbReference type="OrthoDB" id="7961613at2759"/>
<feature type="domain" description="Acylphosphatase-like" evidence="2">
    <location>
        <begin position="7"/>
        <end position="85"/>
    </location>
</feature>
<evidence type="ECO:0000259" key="2">
    <source>
        <dbReference type="PROSITE" id="PS51160"/>
    </source>
</evidence>
<dbReference type="InterPro" id="IPR001792">
    <property type="entry name" value="Acylphosphatase-like_dom"/>
</dbReference>
<dbReference type="STRING" id="30019.A0A0M3QZP6"/>
<dbReference type="Proteomes" id="UP000494163">
    <property type="component" value="Chromosome X"/>
</dbReference>
<dbReference type="PROSITE" id="PS51160">
    <property type="entry name" value="ACYLPHOSPHATASE_3"/>
    <property type="match status" value="1"/>
</dbReference>
<dbReference type="AlphaFoldDB" id="A0A0M3QZP6"/>
<feature type="non-terminal residue" evidence="3">
    <location>
        <position position="1"/>
    </location>
</feature>
<proteinExistence type="predicted"/>
<evidence type="ECO:0000313" key="4">
    <source>
        <dbReference type="Proteomes" id="UP000494163"/>
    </source>
</evidence>
<protein>
    <submittedName>
        <fullName evidence="3">CG10970</fullName>
    </submittedName>
</protein>
<evidence type="ECO:0000313" key="3">
    <source>
        <dbReference type="EMBL" id="ALC49783.1"/>
    </source>
</evidence>
<name>A0A0M3QZP6_DROBS</name>